<reference evidence="3 4" key="1">
    <citation type="submission" date="2020-05" db="EMBL/GenBank/DDBJ databases">
        <title>Complete genome sequence of Hymenobacter sp. TS19 in Coasted Sand Dune.</title>
        <authorList>
            <person name="Lee J.-H."/>
            <person name="Jung J.-H."/>
            <person name="Jeong S."/>
            <person name="Zhao L."/>
            <person name="Kim M.-K."/>
            <person name="Seo H.-S."/>
            <person name="Lim S."/>
        </authorList>
    </citation>
    <scope>NUCLEOTIDE SEQUENCE [LARGE SCALE GENOMIC DNA]</scope>
    <source>
        <strain evidence="3 4">TS19</strain>
    </source>
</reference>
<gene>
    <name evidence="3" type="ORF">HMJ29_03295</name>
</gene>
<organism evidence="3 4">
    <name type="scientific">Hymenobacter taeanensis</name>
    <dbReference type="NCBI Taxonomy" id="2735321"/>
    <lineage>
        <taxon>Bacteria</taxon>
        <taxon>Pseudomonadati</taxon>
        <taxon>Bacteroidota</taxon>
        <taxon>Cytophagia</taxon>
        <taxon>Cytophagales</taxon>
        <taxon>Hymenobacteraceae</taxon>
        <taxon>Hymenobacter</taxon>
    </lineage>
</organism>
<dbReference type="EMBL" id="CP053538">
    <property type="protein sequence ID" value="QJX46013.1"/>
    <property type="molecule type" value="Genomic_DNA"/>
</dbReference>
<keyword evidence="4" id="KW-1185">Reference proteome</keyword>
<sequence>MKRLLFRPLLLGWLVLCAHWGKAQETRYQTRTGFISFFSSSPLEDIEARSQQTSAVLDLQTGQLAFSIPIRSFAFKRTLMQEHFNENYLESERYPKATFSGRLLEVNLPELREASKVQMVTAEGDLTIHGVTHRVQVPGTLQLQNGQLLVQAVFTVAPADYKIEIPALVRDHIAKSVQIKVRLAADPLRTMASRP</sequence>
<dbReference type="InterPro" id="IPR036761">
    <property type="entry name" value="TTHA0802/YceI-like_sf"/>
</dbReference>
<dbReference type="Pfam" id="PF04264">
    <property type="entry name" value="YceI"/>
    <property type="match status" value="1"/>
</dbReference>
<dbReference type="Gene3D" id="2.40.128.110">
    <property type="entry name" value="Lipid/polyisoprenoid-binding, YceI-like"/>
    <property type="match status" value="1"/>
</dbReference>
<proteinExistence type="predicted"/>
<feature type="signal peptide" evidence="1">
    <location>
        <begin position="1"/>
        <end position="23"/>
    </location>
</feature>
<dbReference type="InterPro" id="IPR007372">
    <property type="entry name" value="Lipid/polyisoprenoid-bd_YceI"/>
</dbReference>
<keyword evidence="1" id="KW-0732">Signal</keyword>
<name>A0A6M6BFJ7_9BACT</name>
<evidence type="ECO:0000313" key="4">
    <source>
        <dbReference type="Proteomes" id="UP000501623"/>
    </source>
</evidence>
<evidence type="ECO:0000256" key="1">
    <source>
        <dbReference type="SAM" id="SignalP"/>
    </source>
</evidence>
<evidence type="ECO:0000313" key="3">
    <source>
        <dbReference type="EMBL" id="QJX46013.1"/>
    </source>
</evidence>
<dbReference type="PANTHER" id="PTHR34406:SF1">
    <property type="entry name" value="PROTEIN YCEI"/>
    <property type="match status" value="1"/>
</dbReference>
<feature type="domain" description="Lipid/polyisoprenoid-binding YceI-like" evidence="2">
    <location>
        <begin position="27"/>
        <end position="186"/>
    </location>
</feature>
<accession>A0A6M6BFJ7</accession>
<evidence type="ECO:0000259" key="2">
    <source>
        <dbReference type="SMART" id="SM00867"/>
    </source>
</evidence>
<dbReference type="KEGG" id="hts:HMJ29_03295"/>
<protein>
    <submittedName>
        <fullName evidence="3">YceI family protein</fullName>
    </submittedName>
</protein>
<dbReference type="AlphaFoldDB" id="A0A6M6BFJ7"/>
<dbReference type="Proteomes" id="UP000501623">
    <property type="component" value="Chromosome"/>
</dbReference>
<dbReference type="SMART" id="SM00867">
    <property type="entry name" value="YceI"/>
    <property type="match status" value="1"/>
</dbReference>
<feature type="chain" id="PRO_5026935067" evidence="1">
    <location>
        <begin position="24"/>
        <end position="195"/>
    </location>
</feature>
<dbReference type="RefSeq" id="WP_171590147.1">
    <property type="nucleotide sequence ID" value="NZ_CP053538.1"/>
</dbReference>
<dbReference type="SUPFAM" id="SSF101874">
    <property type="entry name" value="YceI-like"/>
    <property type="match status" value="1"/>
</dbReference>
<dbReference type="PANTHER" id="PTHR34406">
    <property type="entry name" value="PROTEIN YCEI"/>
    <property type="match status" value="1"/>
</dbReference>